<evidence type="ECO:0000313" key="2">
    <source>
        <dbReference type="EMBL" id="VVN43853.1"/>
    </source>
</evidence>
<proteinExistence type="predicted"/>
<evidence type="ECO:0000313" key="4">
    <source>
        <dbReference type="Proteomes" id="UP000326953"/>
    </source>
</evidence>
<dbReference type="Proteomes" id="UP000326953">
    <property type="component" value="Unassembled WGS sequence"/>
</dbReference>
<gene>
    <name evidence="1" type="ORF">PS645_02449</name>
    <name evidence="2" type="ORF">PS662_05663</name>
</gene>
<name>A0A5E6SUM3_PSEFL</name>
<dbReference type="RefSeq" id="WP_177049235.1">
    <property type="nucleotide sequence ID" value="NZ_CABVGX010000017.1"/>
</dbReference>
<protein>
    <submittedName>
        <fullName evidence="1">Uncharacterized protein</fullName>
    </submittedName>
</protein>
<dbReference type="EMBL" id="CABVHK010000026">
    <property type="protein sequence ID" value="VVN43853.1"/>
    <property type="molecule type" value="Genomic_DNA"/>
</dbReference>
<dbReference type="EMBL" id="CABVGX010000017">
    <property type="protein sequence ID" value="VVM84541.1"/>
    <property type="molecule type" value="Genomic_DNA"/>
</dbReference>
<reference evidence="3 4" key="1">
    <citation type="submission" date="2019-09" db="EMBL/GenBank/DDBJ databases">
        <authorList>
            <person name="Chandra G."/>
            <person name="Truman W A."/>
        </authorList>
    </citation>
    <scope>NUCLEOTIDE SEQUENCE [LARGE SCALE GENOMIC DNA]</scope>
    <source>
        <strain evidence="1">PS645</strain>
        <strain evidence="2">PS662</strain>
    </source>
</reference>
<evidence type="ECO:0000313" key="3">
    <source>
        <dbReference type="Proteomes" id="UP000325607"/>
    </source>
</evidence>
<organism evidence="1 3">
    <name type="scientific">Pseudomonas fluorescens</name>
    <dbReference type="NCBI Taxonomy" id="294"/>
    <lineage>
        <taxon>Bacteria</taxon>
        <taxon>Pseudomonadati</taxon>
        <taxon>Pseudomonadota</taxon>
        <taxon>Gammaproteobacteria</taxon>
        <taxon>Pseudomonadales</taxon>
        <taxon>Pseudomonadaceae</taxon>
        <taxon>Pseudomonas</taxon>
    </lineage>
</organism>
<accession>A0A5E6SUM3</accession>
<dbReference type="AlphaFoldDB" id="A0A5E6SUM3"/>
<dbReference type="Proteomes" id="UP000325607">
    <property type="component" value="Unassembled WGS sequence"/>
</dbReference>
<evidence type="ECO:0000313" key="1">
    <source>
        <dbReference type="EMBL" id="VVM84541.1"/>
    </source>
</evidence>
<sequence>MQQSPYVIHREILLNGMYGTAYLLQELVLYQLDPGRYTFDIDEHRGGFDSVHLQIYQDMKQWYWDNGPSSAGFKDVAEALQDRYTRQAQENLEELYLLRAMQPSDFPAEPGEIPADSHRHAVERAELLHREYVGKGFIDECTLPAAHPF</sequence>